<dbReference type="FunFam" id="1.20.5.490:FF:000002">
    <property type="entry name" value="TSC22 domain family, member 1"/>
    <property type="match status" value="1"/>
</dbReference>
<dbReference type="Proteomes" id="UP001497482">
    <property type="component" value="Chromosome 22"/>
</dbReference>
<dbReference type="PROSITE" id="PS01289">
    <property type="entry name" value="TSC22"/>
    <property type="match status" value="1"/>
</dbReference>
<evidence type="ECO:0000256" key="2">
    <source>
        <dbReference type="SAM" id="Coils"/>
    </source>
</evidence>
<dbReference type="InterPro" id="IPR047862">
    <property type="entry name" value="TSC22/BUN_CS"/>
</dbReference>
<proteinExistence type="inferred from homology"/>
<comment type="similarity">
    <text evidence="1">Belongs to the TSC-22/Dip/Bun family.</text>
</comment>
<dbReference type="GO" id="GO:0006357">
    <property type="term" value="P:regulation of transcription by RNA polymerase II"/>
    <property type="evidence" value="ECO:0007669"/>
    <property type="project" value="InterPro"/>
</dbReference>
<dbReference type="AlphaFoldDB" id="A0AAV2L7X7"/>
<dbReference type="CDD" id="cd21938">
    <property type="entry name" value="ZIP_TSC22D1"/>
    <property type="match status" value="1"/>
</dbReference>
<feature type="coiled-coil region" evidence="2">
    <location>
        <begin position="158"/>
        <end position="192"/>
    </location>
</feature>
<dbReference type="EMBL" id="OZ035844">
    <property type="protein sequence ID" value="CAL1598475.1"/>
    <property type="molecule type" value="Genomic_DNA"/>
</dbReference>
<dbReference type="Pfam" id="PF01166">
    <property type="entry name" value="TSC22"/>
    <property type="match status" value="1"/>
</dbReference>
<protein>
    <submittedName>
        <fullName evidence="3">Uncharacterized protein</fullName>
    </submittedName>
</protein>
<dbReference type="SUPFAM" id="SSF58026">
    <property type="entry name" value="Delta-sleep-inducing peptide immunoreactive peptide"/>
    <property type="match status" value="1"/>
</dbReference>
<keyword evidence="4" id="KW-1185">Reference proteome</keyword>
<dbReference type="InterPro" id="IPR000580">
    <property type="entry name" value="TSC22/Bun"/>
</dbReference>
<evidence type="ECO:0000313" key="3">
    <source>
        <dbReference type="EMBL" id="CAL1598475.1"/>
    </source>
</evidence>
<evidence type="ECO:0000313" key="4">
    <source>
        <dbReference type="Proteomes" id="UP001497482"/>
    </source>
</evidence>
<dbReference type="Gene3D" id="1.20.5.490">
    <property type="entry name" value="Single helix bin"/>
    <property type="match status" value="1"/>
</dbReference>
<keyword evidence="2" id="KW-0175">Coiled coil</keyword>
<name>A0AAV2L7X7_KNICA</name>
<gene>
    <name evidence="3" type="ORF">KC01_LOCUS26850</name>
</gene>
<dbReference type="PANTHER" id="PTHR12348">
    <property type="entry name" value="TSC22"/>
    <property type="match status" value="1"/>
</dbReference>
<evidence type="ECO:0000256" key="1">
    <source>
        <dbReference type="ARBA" id="ARBA00007908"/>
    </source>
</evidence>
<sequence length="247" mass="28484">MREPCVAAAGRSQSRDVMAVHLLFWELENHLKSPKDAAYTLRITTNQCRPREDRQRSPLSRELHYGLRLCPLPPWPLAGLPHWAHGSAWARRGMNTHCYSVAMDLGVCHLRNLSISFLSSVLGRESASVRLDSSSGTSVVAIDNKIEQAMDLVKSHLMYAVREEVEVLKEQIKELIERNSLLEQENTLLKTLASPEQMAQFQAQPGPRPHCRHHRTRACRRDVDHFRQCWIREPKNSRTVKRSRRQR</sequence>
<reference evidence="3 4" key="1">
    <citation type="submission" date="2024-04" db="EMBL/GenBank/DDBJ databases">
        <authorList>
            <person name="Waldvogel A.-M."/>
            <person name="Schoenle A."/>
        </authorList>
    </citation>
    <scope>NUCLEOTIDE SEQUENCE [LARGE SCALE GENOMIC DNA]</scope>
</reference>
<dbReference type="PANTHER" id="PTHR12348:SF23">
    <property type="entry name" value="TSC22 DOMAIN FAMILY MEMBER 1"/>
    <property type="match status" value="1"/>
</dbReference>
<accession>A0AAV2L7X7</accession>
<organism evidence="3 4">
    <name type="scientific">Knipowitschia caucasica</name>
    <name type="common">Caucasian dwarf goby</name>
    <name type="synonym">Pomatoschistus caucasicus</name>
    <dbReference type="NCBI Taxonomy" id="637954"/>
    <lineage>
        <taxon>Eukaryota</taxon>
        <taxon>Metazoa</taxon>
        <taxon>Chordata</taxon>
        <taxon>Craniata</taxon>
        <taxon>Vertebrata</taxon>
        <taxon>Euteleostomi</taxon>
        <taxon>Actinopterygii</taxon>
        <taxon>Neopterygii</taxon>
        <taxon>Teleostei</taxon>
        <taxon>Neoteleostei</taxon>
        <taxon>Acanthomorphata</taxon>
        <taxon>Gobiaria</taxon>
        <taxon>Gobiiformes</taxon>
        <taxon>Gobioidei</taxon>
        <taxon>Gobiidae</taxon>
        <taxon>Gobiinae</taxon>
        <taxon>Knipowitschia</taxon>
    </lineage>
</organism>